<accession>A0A814QK81</accession>
<dbReference type="InterPro" id="IPR050614">
    <property type="entry name" value="Synaptic_Scaffolding_LAP-MAGUK"/>
</dbReference>
<dbReference type="InterPro" id="IPR003591">
    <property type="entry name" value="Leu-rich_rpt_typical-subtyp"/>
</dbReference>
<sequence>MAMANNKTLCFTCNKEKITYLCRGCSKEFCFMHLTEHQQNLNEELNYIINDYDQFKQTINEQKQNPQSHSLIKQIDEWERNSIEIIQQKAQECRKIVIEYPQKFIDEIEKKFNDLSEQIKQIHSENDFNEINLNYLENQLIEITKEINNLSTISIKEDSQSLINEISIIPSKISKLNKWKQDAITVAGGNGPGQGLNQLDSDSGIFIDKKKNIFIADWLNHRIVEWKCNENEGQIVAGGNSRGNEIIQLNHPTDVIVDQLDHSIIIADLGNRRVIQRLNQNRQILIQNVDCSGLAMDKHGFLYVSDWEKNEVRRWKMGEYNNEGTVVAGGNGQGNELNQLNTPTCIFIDKEQSVYVLDTNNHRVMKWRKDAKEGTVVAGGNGKGRNLNQLFQPQGITVDDLGQIYVAQAQFSIVRETMIEESERNTLDCTKFQRDYDIIKSLPFSVQISPTDTAAKTFALMNNNNDVTELTIYKEKFVPLNVYCLKKLISLTIHETRFYEFNLDDQTIRSIPAEIGQLTLLRTLRIYDSPVLHLPKEFGNLNQLTNLTINNSYLYDLPTTIENLSALQTLELSYNKLKTLPSTFGKLYYLVTLLLDHNELISLPSTMSSIAYLRTLDIQSNQLTSINELKNINQLRNLYAQNCNIKYLPMNIQYLINLNMSYNHLEDLFGIGTLGLAEPSQIKNFDFSYNRIDIIPPEISQIINRLQKLSVKHNQLTHLPKEIYGQLNSANTFLDISENLFTDDELNSIKATIKGKLPSIKVTY</sequence>
<dbReference type="GO" id="GO:0019901">
    <property type="term" value="F:protein kinase binding"/>
    <property type="evidence" value="ECO:0007669"/>
    <property type="project" value="TreeGrafter"/>
</dbReference>
<dbReference type="InterPro" id="IPR001611">
    <property type="entry name" value="Leu-rich_rpt"/>
</dbReference>
<dbReference type="Gene3D" id="2.120.10.30">
    <property type="entry name" value="TolB, C-terminal domain"/>
    <property type="match status" value="1"/>
</dbReference>
<dbReference type="Pfam" id="PF23598">
    <property type="entry name" value="LRR_14"/>
    <property type="match status" value="1"/>
</dbReference>
<evidence type="ECO:0000313" key="5">
    <source>
        <dbReference type="EMBL" id="CAF1120668.1"/>
    </source>
</evidence>
<feature type="coiled-coil region" evidence="3">
    <location>
        <begin position="105"/>
        <end position="153"/>
    </location>
</feature>
<dbReference type="GO" id="GO:0016323">
    <property type="term" value="C:basolateral plasma membrane"/>
    <property type="evidence" value="ECO:0007669"/>
    <property type="project" value="TreeGrafter"/>
</dbReference>
<dbReference type="SUPFAM" id="SSF101898">
    <property type="entry name" value="NHL repeat"/>
    <property type="match status" value="1"/>
</dbReference>
<protein>
    <recommendedName>
        <fullName evidence="4">Disease resistance R13L4/SHOC-2-like LRR domain-containing protein</fullName>
    </recommendedName>
</protein>
<dbReference type="AlphaFoldDB" id="A0A814QK81"/>
<name>A0A814QK81_9BILA</name>
<dbReference type="InterPro" id="IPR032675">
    <property type="entry name" value="LRR_dom_sf"/>
</dbReference>
<dbReference type="GO" id="GO:0005912">
    <property type="term" value="C:adherens junction"/>
    <property type="evidence" value="ECO:0007669"/>
    <property type="project" value="TreeGrafter"/>
</dbReference>
<dbReference type="InterPro" id="IPR055414">
    <property type="entry name" value="LRR_R13L4/SHOC2-like"/>
</dbReference>
<keyword evidence="3" id="KW-0175">Coiled coil</keyword>
<dbReference type="Gene3D" id="3.80.10.10">
    <property type="entry name" value="Ribonuclease Inhibitor"/>
    <property type="match status" value="1"/>
</dbReference>
<dbReference type="PROSITE" id="PS51450">
    <property type="entry name" value="LRR"/>
    <property type="match status" value="1"/>
</dbReference>
<dbReference type="Proteomes" id="UP000663845">
    <property type="component" value="Unassembled WGS sequence"/>
</dbReference>
<dbReference type="SMART" id="SM00369">
    <property type="entry name" value="LRR_TYP"/>
    <property type="match status" value="3"/>
</dbReference>
<comment type="caution">
    <text evidence="5">The sequence shown here is derived from an EMBL/GenBank/DDBJ whole genome shotgun (WGS) entry which is preliminary data.</text>
</comment>
<dbReference type="InterPro" id="IPR011042">
    <property type="entry name" value="6-blade_b-propeller_TolB-like"/>
</dbReference>
<reference evidence="5" key="1">
    <citation type="submission" date="2021-02" db="EMBL/GenBank/DDBJ databases">
        <authorList>
            <person name="Nowell W R."/>
        </authorList>
    </citation>
    <scope>NUCLEOTIDE SEQUENCE</scope>
</reference>
<dbReference type="EMBL" id="CAJNOG010000255">
    <property type="protein sequence ID" value="CAF1120668.1"/>
    <property type="molecule type" value="Genomic_DNA"/>
</dbReference>
<dbReference type="GO" id="GO:0043113">
    <property type="term" value="P:receptor clustering"/>
    <property type="evidence" value="ECO:0007669"/>
    <property type="project" value="TreeGrafter"/>
</dbReference>
<evidence type="ECO:0000256" key="2">
    <source>
        <dbReference type="ARBA" id="ARBA00022737"/>
    </source>
</evidence>
<dbReference type="GO" id="GO:0097120">
    <property type="term" value="P:receptor localization to synapse"/>
    <property type="evidence" value="ECO:0007669"/>
    <property type="project" value="TreeGrafter"/>
</dbReference>
<dbReference type="Gene3D" id="2.40.10.500">
    <property type="match status" value="1"/>
</dbReference>
<keyword evidence="1" id="KW-0433">Leucine-rich repeat</keyword>
<evidence type="ECO:0000256" key="3">
    <source>
        <dbReference type="SAM" id="Coils"/>
    </source>
</evidence>
<dbReference type="SUPFAM" id="SSF52058">
    <property type="entry name" value="L domain-like"/>
    <property type="match status" value="1"/>
</dbReference>
<gene>
    <name evidence="5" type="ORF">JYZ213_LOCUS22460</name>
</gene>
<dbReference type="SMART" id="SM00364">
    <property type="entry name" value="LRR_BAC"/>
    <property type="match status" value="5"/>
</dbReference>
<dbReference type="PANTHER" id="PTHR23119">
    <property type="entry name" value="DISCS LARGE"/>
    <property type="match status" value="1"/>
</dbReference>
<proteinExistence type="predicted"/>
<feature type="domain" description="Disease resistance R13L4/SHOC-2-like LRR" evidence="4">
    <location>
        <begin position="547"/>
        <end position="716"/>
    </location>
</feature>
<dbReference type="GO" id="GO:0098609">
    <property type="term" value="P:cell-cell adhesion"/>
    <property type="evidence" value="ECO:0007669"/>
    <property type="project" value="TreeGrafter"/>
</dbReference>
<dbReference type="CDD" id="cd05819">
    <property type="entry name" value="NHL"/>
    <property type="match status" value="1"/>
</dbReference>
<dbReference type="GO" id="GO:0045197">
    <property type="term" value="P:establishment or maintenance of epithelial cell apical/basal polarity"/>
    <property type="evidence" value="ECO:0007669"/>
    <property type="project" value="TreeGrafter"/>
</dbReference>
<dbReference type="PANTHER" id="PTHR23119:SF44">
    <property type="entry name" value="PROTEIN LAP4"/>
    <property type="match status" value="1"/>
</dbReference>
<organism evidence="5 6">
    <name type="scientific">Adineta steineri</name>
    <dbReference type="NCBI Taxonomy" id="433720"/>
    <lineage>
        <taxon>Eukaryota</taxon>
        <taxon>Metazoa</taxon>
        <taxon>Spiralia</taxon>
        <taxon>Gnathifera</taxon>
        <taxon>Rotifera</taxon>
        <taxon>Eurotatoria</taxon>
        <taxon>Bdelloidea</taxon>
        <taxon>Adinetida</taxon>
        <taxon>Adinetidae</taxon>
        <taxon>Adineta</taxon>
    </lineage>
</organism>
<evidence type="ECO:0000313" key="6">
    <source>
        <dbReference type="Proteomes" id="UP000663845"/>
    </source>
</evidence>
<keyword evidence="2" id="KW-0677">Repeat</keyword>
<evidence type="ECO:0000259" key="4">
    <source>
        <dbReference type="Pfam" id="PF23598"/>
    </source>
</evidence>
<evidence type="ECO:0000256" key="1">
    <source>
        <dbReference type="ARBA" id="ARBA00022614"/>
    </source>
</evidence>